<dbReference type="PANTHER" id="PTHR35186:SF4">
    <property type="entry name" value="PRION-INHIBITION AND PROPAGATION HELO DOMAIN-CONTAINING PROTEIN"/>
    <property type="match status" value="1"/>
</dbReference>
<evidence type="ECO:0000259" key="6">
    <source>
        <dbReference type="Pfam" id="PF00082"/>
    </source>
</evidence>
<dbReference type="CDD" id="cd00306">
    <property type="entry name" value="Peptidases_S8_S53"/>
    <property type="match status" value="1"/>
</dbReference>
<evidence type="ECO:0000256" key="2">
    <source>
        <dbReference type="ARBA" id="ARBA00022801"/>
    </source>
</evidence>
<dbReference type="PROSITE" id="PS51892">
    <property type="entry name" value="SUBTILASE"/>
    <property type="match status" value="1"/>
</dbReference>
<dbReference type="GO" id="GO:0006508">
    <property type="term" value="P:proteolysis"/>
    <property type="evidence" value="ECO:0007669"/>
    <property type="project" value="UniProtKB-KW"/>
</dbReference>
<evidence type="ECO:0008006" key="10">
    <source>
        <dbReference type="Google" id="ProtNLM"/>
    </source>
</evidence>
<feature type="active site" description="Charge relay system" evidence="4">
    <location>
        <position position="639"/>
    </location>
</feature>
<feature type="active site" description="Charge relay system" evidence="4">
    <location>
        <position position="601"/>
    </location>
</feature>
<keyword evidence="1 4" id="KW-0645">Protease</keyword>
<dbReference type="AlphaFoldDB" id="A0AAJ0HAA8"/>
<keyword evidence="9" id="KW-1185">Reference proteome</keyword>
<dbReference type="InterPro" id="IPR015500">
    <property type="entry name" value="Peptidase_S8_subtilisin-rel"/>
</dbReference>
<feature type="region of interest" description="Disordered" evidence="5">
    <location>
        <begin position="83"/>
        <end position="103"/>
    </location>
</feature>
<feature type="active site" description="Charge relay system" evidence="4">
    <location>
        <position position="796"/>
    </location>
</feature>
<feature type="domain" description="DUF7580" evidence="7">
    <location>
        <begin position="199"/>
        <end position="523"/>
    </location>
</feature>
<comment type="similarity">
    <text evidence="4">Belongs to the peptidase S8 family.</text>
</comment>
<dbReference type="InterPro" id="IPR056002">
    <property type="entry name" value="DUF7580"/>
</dbReference>
<feature type="region of interest" description="Disordered" evidence="5">
    <location>
        <begin position="252"/>
        <end position="274"/>
    </location>
</feature>
<dbReference type="Pfam" id="PF24476">
    <property type="entry name" value="DUF7580"/>
    <property type="match status" value="1"/>
</dbReference>
<evidence type="ECO:0000256" key="3">
    <source>
        <dbReference type="ARBA" id="ARBA00022825"/>
    </source>
</evidence>
<dbReference type="SUPFAM" id="SSF52743">
    <property type="entry name" value="Subtilisin-like"/>
    <property type="match status" value="1"/>
</dbReference>
<evidence type="ECO:0000256" key="5">
    <source>
        <dbReference type="SAM" id="MobiDB-lite"/>
    </source>
</evidence>
<keyword evidence="2 4" id="KW-0378">Hydrolase</keyword>
<protein>
    <recommendedName>
        <fullName evidence="10">Peptidase S8/S53 domain-containing protein</fullName>
    </recommendedName>
</protein>
<sequence length="901" mass="99397">MEEQYPLFYLARDTFPWLSDQATKTASQKADPRLGTLGGRLRIFAKEFFQIPDLQKRRFEHAASLEGILLQLETALSSAPFPDSSVKHAAKHDTASTSSARQLPATPILDNIAMALREAENDGKEGKRRLSILKALARSALSKANIDFETMFSAFDDCSKIGHEDDFELEETPAPKPSSKHLDDIAGYENPQGQSGHGRHWARLRLKPSYQADESNQIPFDMLFSVSPNPAHTPQFLWQDVQILVQAPPRKVRQPGASADAPMEPTSGGNQLGSGIPESDAYERVETLCELISSESGSLLSFKAIGDQLMVLREVTEVTSRHSVQHEPSPGLHLGQFLSNFEMKHGMRPVLAYILAKAFWKYYDSDWMNMGMTKDNIYFVGEIIEDEVAYFCKPYLSAHLTPESREKALECQQVVGMIHQYPRVLALGIVLFEIATGQQFGVEGHPDQWGPKMVNENLRKLQKLLLSCEFCEDCRYPRYKAAVSRCLDPTLFKNAPFNLDEPGENLKRRRSILYGEVVDPLRQLIVGTGLDSELDRFEQTALSPRSQPRPATGVTIVETPIPAATKFDPWLNNITKLNRTLRNGRGKSVANGIPWKIAILDTGYDGTVPAFDPPGRSSRIKAWKDLVSDSSHPVDTDGHGTHLLALLLKLECPADIYVARVAESSLTLGKLAENAIAEAIRIAAKEWKVDFVSLSFGFSYPVEAIRDAIADAVYSKGGAITFFAASNNEGFNSNEMFPASLGAPVISVRGTNRNGAFDSTYNPALSSDESVFGTLGVDVVSDWPGVNVGRSMSGCSVATPIAATIAAMLLEYAVASPKDFNSEDLRLMRTRRGVFEMFKGITTNSESTSNLVCYLTGNLTEIGVHAGDRRYYVAPFSFFKLSGAVQTARLIAALGRHPERR</sequence>
<dbReference type="Proteomes" id="UP001275084">
    <property type="component" value="Unassembled WGS sequence"/>
</dbReference>
<reference evidence="8" key="1">
    <citation type="journal article" date="2023" name="Mol. Phylogenet. Evol.">
        <title>Genome-scale phylogeny and comparative genomics of the fungal order Sordariales.</title>
        <authorList>
            <person name="Hensen N."/>
            <person name="Bonometti L."/>
            <person name="Westerberg I."/>
            <person name="Brannstrom I.O."/>
            <person name="Guillou S."/>
            <person name="Cros-Aarteil S."/>
            <person name="Calhoun S."/>
            <person name="Haridas S."/>
            <person name="Kuo A."/>
            <person name="Mondo S."/>
            <person name="Pangilinan J."/>
            <person name="Riley R."/>
            <person name="LaButti K."/>
            <person name="Andreopoulos B."/>
            <person name="Lipzen A."/>
            <person name="Chen C."/>
            <person name="Yan M."/>
            <person name="Daum C."/>
            <person name="Ng V."/>
            <person name="Clum A."/>
            <person name="Steindorff A."/>
            <person name="Ohm R.A."/>
            <person name="Martin F."/>
            <person name="Silar P."/>
            <person name="Natvig D.O."/>
            <person name="Lalanne C."/>
            <person name="Gautier V."/>
            <person name="Ament-Velasquez S.L."/>
            <person name="Kruys A."/>
            <person name="Hutchinson M.I."/>
            <person name="Powell A.J."/>
            <person name="Barry K."/>
            <person name="Miller A.N."/>
            <person name="Grigoriev I.V."/>
            <person name="Debuchy R."/>
            <person name="Gladieux P."/>
            <person name="Hiltunen Thoren M."/>
            <person name="Johannesson H."/>
        </authorList>
    </citation>
    <scope>NUCLEOTIDE SEQUENCE</scope>
    <source>
        <strain evidence="8">CBS 955.72</strain>
    </source>
</reference>
<accession>A0AAJ0HAA8</accession>
<feature type="region of interest" description="Disordered" evidence="5">
    <location>
        <begin position="167"/>
        <end position="199"/>
    </location>
</feature>
<evidence type="ECO:0000313" key="9">
    <source>
        <dbReference type="Proteomes" id="UP001275084"/>
    </source>
</evidence>
<proteinExistence type="inferred from homology"/>
<evidence type="ECO:0000313" key="8">
    <source>
        <dbReference type="EMBL" id="KAK3345893.1"/>
    </source>
</evidence>
<dbReference type="InterPro" id="IPR000209">
    <property type="entry name" value="Peptidase_S8/S53_dom"/>
</dbReference>
<dbReference type="Gene3D" id="3.40.50.200">
    <property type="entry name" value="Peptidase S8/S53 domain"/>
    <property type="match status" value="1"/>
</dbReference>
<feature type="domain" description="Peptidase S8/S53" evidence="6">
    <location>
        <begin position="596"/>
        <end position="814"/>
    </location>
</feature>
<evidence type="ECO:0000256" key="1">
    <source>
        <dbReference type="ARBA" id="ARBA00022670"/>
    </source>
</evidence>
<comment type="caution">
    <text evidence="8">The sequence shown here is derived from an EMBL/GenBank/DDBJ whole genome shotgun (WGS) entry which is preliminary data.</text>
</comment>
<evidence type="ECO:0000256" key="4">
    <source>
        <dbReference type="PROSITE-ProRule" id="PRU01240"/>
    </source>
</evidence>
<dbReference type="InterPro" id="IPR036852">
    <property type="entry name" value="Peptidase_S8/S53_dom_sf"/>
</dbReference>
<gene>
    <name evidence="8" type="ORF">B0T25DRAFT_571045</name>
</gene>
<dbReference type="GO" id="GO:0004252">
    <property type="term" value="F:serine-type endopeptidase activity"/>
    <property type="evidence" value="ECO:0007669"/>
    <property type="project" value="UniProtKB-UniRule"/>
</dbReference>
<name>A0AAJ0HAA8_9PEZI</name>
<dbReference type="PRINTS" id="PR00723">
    <property type="entry name" value="SUBTILISIN"/>
</dbReference>
<keyword evidence="3 4" id="KW-0720">Serine protease</keyword>
<dbReference type="EMBL" id="JAUIQD010000006">
    <property type="protein sequence ID" value="KAK3345893.1"/>
    <property type="molecule type" value="Genomic_DNA"/>
</dbReference>
<evidence type="ECO:0000259" key="7">
    <source>
        <dbReference type="Pfam" id="PF24476"/>
    </source>
</evidence>
<dbReference type="PANTHER" id="PTHR35186">
    <property type="entry name" value="ANK_REP_REGION DOMAIN-CONTAINING PROTEIN"/>
    <property type="match status" value="1"/>
</dbReference>
<organism evidence="8 9">
    <name type="scientific">Lasiosphaeria hispida</name>
    <dbReference type="NCBI Taxonomy" id="260671"/>
    <lineage>
        <taxon>Eukaryota</taxon>
        <taxon>Fungi</taxon>
        <taxon>Dikarya</taxon>
        <taxon>Ascomycota</taxon>
        <taxon>Pezizomycotina</taxon>
        <taxon>Sordariomycetes</taxon>
        <taxon>Sordariomycetidae</taxon>
        <taxon>Sordariales</taxon>
        <taxon>Lasiosphaeriaceae</taxon>
        <taxon>Lasiosphaeria</taxon>
    </lineage>
</organism>
<dbReference type="Pfam" id="PF00082">
    <property type="entry name" value="Peptidase_S8"/>
    <property type="match status" value="1"/>
</dbReference>
<reference evidence="8" key="2">
    <citation type="submission" date="2023-06" db="EMBL/GenBank/DDBJ databases">
        <authorList>
            <consortium name="Lawrence Berkeley National Laboratory"/>
            <person name="Haridas S."/>
            <person name="Hensen N."/>
            <person name="Bonometti L."/>
            <person name="Westerberg I."/>
            <person name="Brannstrom I.O."/>
            <person name="Guillou S."/>
            <person name="Cros-Aarteil S."/>
            <person name="Calhoun S."/>
            <person name="Kuo A."/>
            <person name="Mondo S."/>
            <person name="Pangilinan J."/>
            <person name="Riley R."/>
            <person name="Labutti K."/>
            <person name="Andreopoulos B."/>
            <person name="Lipzen A."/>
            <person name="Chen C."/>
            <person name="Yanf M."/>
            <person name="Daum C."/>
            <person name="Ng V."/>
            <person name="Clum A."/>
            <person name="Steindorff A."/>
            <person name="Ohm R."/>
            <person name="Martin F."/>
            <person name="Silar P."/>
            <person name="Natvig D."/>
            <person name="Lalanne C."/>
            <person name="Gautier V."/>
            <person name="Ament-Velasquez S.L."/>
            <person name="Kruys A."/>
            <person name="Hutchinson M.I."/>
            <person name="Powell A.J."/>
            <person name="Barry K."/>
            <person name="Miller A.N."/>
            <person name="Grigoriev I.V."/>
            <person name="Debuchy R."/>
            <person name="Gladieux P."/>
            <person name="Thoren M.H."/>
            <person name="Johannesson H."/>
        </authorList>
    </citation>
    <scope>NUCLEOTIDE SEQUENCE</scope>
    <source>
        <strain evidence="8">CBS 955.72</strain>
    </source>
</reference>